<feature type="transmembrane region" description="Helical" evidence="2">
    <location>
        <begin position="353"/>
        <end position="373"/>
    </location>
</feature>
<feature type="transmembrane region" description="Helical" evidence="2">
    <location>
        <begin position="185"/>
        <end position="203"/>
    </location>
</feature>
<feature type="transmembrane region" description="Helical" evidence="2">
    <location>
        <begin position="441"/>
        <end position="465"/>
    </location>
</feature>
<sequence>MTTEAAPVNTPGPLQQAHGERPSAGSRWLSGSIRGWLLAFVGFLFLGSAWALATPYDGTPDEMMHILRAAGVAQGEFAPKPTDADLGTGAFQSVPRSLVRENCWMFKEAQPASCAREPGGDATLERTATRAGRYNPVYYAVVGWPLRLSPDWTGILLARLVSTVMVSALLATAAHSVVRWTRHRLLLAGVLAGTTPMTLHLSGAINPNALEIASATSLFAVLVPLLLDPETKLRRSALVTAAVSGAILCTLRSVGPLWCLVALGVLLVPTRRALVHSLRRSKQAMYAAVVLVLAAGAGAAWTVIMKASQLGALNDRTHITFEQAVRFEVIARWGEYLREMVGVTSWLDASAPAAAYTAWYMVLGVLIIASIAFGTWTDRWRLFALIAVTFGFPTLTDAMGVDKYGFVAQGRYVLPVAVGVPILAAYVLSREGVFGTKRDAALIRTVALVVMPLQLVFLWFTMIRWQHGWSDKPREMTLNAFAGPWHPQVGSVAPVLIAVLGAGAVIAYCWTATRDPETAP</sequence>
<keyword evidence="4" id="KW-1185">Reference proteome</keyword>
<feature type="transmembrane region" description="Helical" evidence="2">
    <location>
        <begin position="412"/>
        <end position="429"/>
    </location>
</feature>
<dbReference type="InterPro" id="IPR018674">
    <property type="entry name" value="DUF2142_membrane"/>
</dbReference>
<feature type="transmembrane region" description="Helical" evidence="2">
    <location>
        <begin position="380"/>
        <end position="400"/>
    </location>
</feature>
<comment type="caution">
    <text evidence="3">The sequence shown here is derived from an EMBL/GenBank/DDBJ whole genome shotgun (WGS) entry which is preliminary data.</text>
</comment>
<name>A0A1T3NYC6_9ACTN</name>
<evidence type="ECO:0000313" key="3">
    <source>
        <dbReference type="EMBL" id="OPC81745.1"/>
    </source>
</evidence>
<proteinExistence type="predicted"/>
<keyword evidence="2" id="KW-0812">Transmembrane</keyword>
<dbReference type="EMBL" id="MWQN01000001">
    <property type="protein sequence ID" value="OPC81745.1"/>
    <property type="molecule type" value="Genomic_DNA"/>
</dbReference>
<feature type="transmembrane region" description="Helical" evidence="2">
    <location>
        <begin position="485"/>
        <end position="510"/>
    </location>
</feature>
<protein>
    <recommendedName>
        <fullName evidence="5">DUF2142 domain-containing protein</fullName>
    </recommendedName>
</protein>
<dbReference type="Proteomes" id="UP000190037">
    <property type="component" value="Unassembled WGS sequence"/>
</dbReference>
<dbReference type="STRING" id="159449.B4N89_13070"/>
<feature type="transmembrane region" description="Helical" evidence="2">
    <location>
        <begin position="35"/>
        <end position="53"/>
    </location>
</feature>
<feature type="transmembrane region" description="Helical" evidence="2">
    <location>
        <begin position="284"/>
        <end position="304"/>
    </location>
</feature>
<dbReference type="AlphaFoldDB" id="A0A1T3NYC6"/>
<evidence type="ECO:0000256" key="1">
    <source>
        <dbReference type="SAM" id="MobiDB-lite"/>
    </source>
</evidence>
<gene>
    <name evidence="3" type="ORF">B4N89_13070</name>
</gene>
<dbReference type="Pfam" id="PF09913">
    <property type="entry name" value="DUF2142"/>
    <property type="match status" value="1"/>
</dbReference>
<evidence type="ECO:0008006" key="5">
    <source>
        <dbReference type="Google" id="ProtNLM"/>
    </source>
</evidence>
<accession>A0A1T3NYC6</accession>
<reference evidence="3 4" key="1">
    <citation type="submission" date="2017-03" db="EMBL/GenBank/DDBJ databases">
        <title>Draft genome sequence of Streptomyces scabrisporus NF3, endophyte isolated from Amphipterygium adstringens.</title>
        <authorList>
            <person name="Vazquez M."/>
            <person name="Ceapa C.D."/>
            <person name="Rodriguez Luna D."/>
            <person name="Sanchez Esquivel S."/>
        </authorList>
    </citation>
    <scope>NUCLEOTIDE SEQUENCE [LARGE SCALE GENOMIC DNA]</scope>
    <source>
        <strain evidence="3 4">NF3</strain>
    </source>
</reference>
<organism evidence="3 4">
    <name type="scientific">Embleya scabrispora</name>
    <dbReference type="NCBI Taxonomy" id="159449"/>
    <lineage>
        <taxon>Bacteria</taxon>
        <taxon>Bacillati</taxon>
        <taxon>Actinomycetota</taxon>
        <taxon>Actinomycetes</taxon>
        <taxon>Kitasatosporales</taxon>
        <taxon>Streptomycetaceae</taxon>
        <taxon>Embleya</taxon>
    </lineage>
</organism>
<evidence type="ECO:0000256" key="2">
    <source>
        <dbReference type="SAM" id="Phobius"/>
    </source>
</evidence>
<feature type="region of interest" description="Disordered" evidence="1">
    <location>
        <begin position="1"/>
        <end position="25"/>
    </location>
</feature>
<evidence type="ECO:0000313" key="4">
    <source>
        <dbReference type="Proteomes" id="UP000190037"/>
    </source>
</evidence>
<keyword evidence="2" id="KW-0472">Membrane</keyword>
<keyword evidence="2" id="KW-1133">Transmembrane helix</keyword>
<feature type="transmembrane region" description="Helical" evidence="2">
    <location>
        <begin position="152"/>
        <end position="173"/>
    </location>
</feature>